<proteinExistence type="predicted"/>
<evidence type="ECO:0000313" key="2">
    <source>
        <dbReference type="EMBL" id="GIY86888.1"/>
    </source>
</evidence>
<protein>
    <submittedName>
        <fullName evidence="2">Uncharacterized protein</fullName>
    </submittedName>
</protein>
<evidence type="ECO:0000313" key="3">
    <source>
        <dbReference type="Proteomes" id="UP001054945"/>
    </source>
</evidence>
<sequence length="102" mass="11299">MADVRKKKIVLVTDQKAGGQGVVRGSPPTSGQQRHVNPGASPVPCGQWGGETLGENGLMPSEFEWKLCVRMKYRKFFFFPFGLPSPSSREENVFSPFLRLVS</sequence>
<name>A0AAV4WX85_CAEEX</name>
<evidence type="ECO:0000256" key="1">
    <source>
        <dbReference type="SAM" id="MobiDB-lite"/>
    </source>
</evidence>
<accession>A0AAV4WX85</accession>
<comment type="caution">
    <text evidence="2">The sequence shown here is derived from an EMBL/GenBank/DDBJ whole genome shotgun (WGS) entry which is preliminary data.</text>
</comment>
<dbReference type="Proteomes" id="UP001054945">
    <property type="component" value="Unassembled WGS sequence"/>
</dbReference>
<feature type="region of interest" description="Disordered" evidence="1">
    <location>
        <begin position="18"/>
        <end position="43"/>
    </location>
</feature>
<dbReference type="AlphaFoldDB" id="A0AAV4WX85"/>
<keyword evidence="3" id="KW-1185">Reference proteome</keyword>
<reference evidence="2 3" key="1">
    <citation type="submission" date="2021-06" db="EMBL/GenBank/DDBJ databases">
        <title>Caerostris extrusa draft genome.</title>
        <authorList>
            <person name="Kono N."/>
            <person name="Arakawa K."/>
        </authorList>
    </citation>
    <scope>NUCLEOTIDE SEQUENCE [LARGE SCALE GENOMIC DNA]</scope>
</reference>
<gene>
    <name evidence="2" type="ORF">CEXT_310951</name>
</gene>
<dbReference type="EMBL" id="BPLR01016856">
    <property type="protein sequence ID" value="GIY86888.1"/>
    <property type="molecule type" value="Genomic_DNA"/>
</dbReference>
<organism evidence="2 3">
    <name type="scientific">Caerostris extrusa</name>
    <name type="common">Bark spider</name>
    <name type="synonym">Caerostris bankana</name>
    <dbReference type="NCBI Taxonomy" id="172846"/>
    <lineage>
        <taxon>Eukaryota</taxon>
        <taxon>Metazoa</taxon>
        <taxon>Ecdysozoa</taxon>
        <taxon>Arthropoda</taxon>
        <taxon>Chelicerata</taxon>
        <taxon>Arachnida</taxon>
        <taxon>Araneae</taxon>
        <taxon>Araneomorphae</taxon>
        <taxon>Entelegynae</taxon>
        <taxon>Araneoidea</taxon>
        <taxon>Araneidae</taxon>
        <taxon>Caerostris</taxon>
    </lineage>
</organism>